<evidence type="ECO:0000256" key="3">
    <source>
        <dbReference type="SAM" id="SignalP"/>
    </source>
</evidence>
<dbReference type="Gene3D" id="2.10.22.10">
    <property type="entry name" value="Antistasin, domain 1"/>
    <property type="match status" value="2"/>
</dbReference>
<feature type="domain" description="Antistasin-like" evidence="4">
    <location>
        <begin position="147"/>
        <end position="173"/>
    </location>
</feature>
<comment type="caution">
    <text evidence="5">The sequence shown here is derived from an EMBL/GenBank/DDBJ whole genome shotgun (WGS) entry which is preliminary data.</text>
</comment>
<feature type="chain" id="PRO_5018732111" description="Antistasin-like domain-containing protein" evidence="3">
    <location>
        <begin position="20"/>
        <end position="181"/>
    </location>
</feature>
<evidence type="ECO:0000259" key="4">
    <source>
        <dbReference type="PROSITE" id="PS51252"/>
    </source>
</evidence>
<sequence length="181" mass="19798">MDPRTVCFAVLLLASLAYAQPKIPDPYEVHCMIACPPGKFLLWKECRCVSIDDYTPKPPPSYSTTTTGTITGPPTTCRPLRCPLRYIFPCAEQEVDNDGCPTCRCKCMKVTSRQCPTDCKYGTEWTKDQEGCKICACAPPPAPVPVKPCPPVCAIYCPYGNVLDSDGCPTCSCNSGDLQPW</sequence>
<keyword evidence="3" id="KW-0732">Signal</keyword>
<keyword evidence="1" id="KW-0646">Protease inhibitor</keyword>
<evidence type="ECO:0000256" key="1">
    <source>
        <dbReference type="ARBA" id="ARBA00022690"/>
    </source>
</evidence>
<dbReference type="Pfam" id="PF02822">
    <property type="entry name" value="Antistasin"/>
    <property type="match status" value="1"/>
</dbReference>
<evidence type="ECO:0000313" key="6">
    <source>
        <dbReference type="Proteomes" id="UP000271974"/>
    </source>
</evidence>
<dbReference type="PROSITE" id="PS51252">
    <property type="entry name" value="ANTISTASIN"/>
    <property type="match status" value="1"/>
</dbReference>
<reference evidence="5 6" key="1">
    <citation type="submission" date="2019-01" db="EMBL/GenBank/DDBJ databases">
        <title>A draft genome assembly of the solar-powered sea slug Elysia chlorotica.</title>
        <authorList>
            <person name="Cai H."/>
            <person name="Li Q."/>
            <person name="Fang X."/>
            <person name="Li J."/>
            <person name="Curtis N.E."/>
            <person name="Altenburger A."/>
            <person name="Shibata T."/>
            <person name="Feng M."/>
            <person name="Maeda T."/>
            <person name="Schwartz J.A."/>
            <person name="Shigenobu S."/>
            <person name="Lundholm N."/>
            <person name="Nishiyama T."/>
            <person name="Yang H."/>
            <person name="Hasebe M."/>
            <person name="Li S."/>
            <person name="Pierce S.K."/>
            <person name="Wang J."/>
        </authorList>
    </citation>
    <scope>NUCLEOTIDE SEQUENCE [LARGE SCALE GENOMIC DNA]</scope>
    <source>
        <strain evidence="5">EC2010</strain>
        <tissue evidence="5">Whole organism of an adult</tissue>
    </source>
</reference>
<feature type="signal peptide" evidence="3">
    <location>
        <begin position="1"/>
        <end position="19"/>
    </location>
</feature>
<dbReference type="Proteomes" id="UP000271974">
    <property type="component" value="Unassembled WGS sequence"/>
</dbReference>
<dbReference type="GO" id="GO:0004867">
    <property type="term" value="F:serine-type endopeptidase inhibitor activity"/>
    <property type="evidence" value="ECO:0007669"/>
    <property type="project" value="UniProtKB-KW"/>
</dbReference>
<dbReference type="InterPro" id="IPR011061">
    <property type="entry name" value="Hirudin/antistatin"/>
</dbReference>
<dbReference type="EMBL" id="RQTK01000056">
    <property type="protein sequence ID" value="RUS89435.1"/>
    <property type="molecule type" value="Genomic_DNA"/>
</dbReference>
<gene>
    <name evidence="5" type="ORF">EGW08_002808</name>
</gene>
<dbReference type="SUPFAM" id="SSF57262">
    <property type="entry name" value="Leech antihemostatic proteins"/>
    <property type="match status" value="1"/>
</dbReference>
<accession>A0A3S1CD37</accession>
<proteinExistence type="predicted"/>
<dbReference type="AlphaFoldDB" id="A0A3S1CD37"/>
<protein>
    <recommendedName>
        <fullName evidence="4">Antistasin-like domain-containing protein</fullName>
    </recommendedName>
</protein>
<keyword evidence="2" id="KW-0722">Serine protease inhibitor</keyword>
<evidence type="ECO:0000313" key="5">
    <source>
        <dbReference type="EMBL" id="RUS89435.1"/>
    </source>
</evidence>
<evidence type="ECO:0000256" key="2">
    <source>
        <dbReference type="ARBA" id="ARBA00022900"/>
    </source>
</evidence>
<keyword evidence="6" id="KW-1185">Reference proteome</keyword>
<name>A0A3S1CD37_ELYCH</name>
<organism evidence="5 6">
    <name type="scientific">Elysia chlorotica</name>
    <name type="common">Eastern emerald elysia</name>
    <name type="synonym">Sea slug</name>
    <dbReference type="NCBI Taxonomy" id="188477"/>
    <lineage>
        <taxon>Eukaryota</taxon>
        <taxon>Metazoa</taxon>
        <taxon>Spiralia</taxon>
        <taxon>Lophotrochozoa</taxon>
        <taxon>Mollusca</taxon>
        <taxon>Gastropoda</taxon>
        <taxon>Heterobranchia</taxon>
        <taxon>Euthyneura</taxon>
        <taxon>Panpulmonata</taxon>
        <taxon>Sacoglossa</taxon>
        <taxon>Placobranchoidea</taxon>
        <taxon>Plakobranchidae</taxon>
        <taxon>Elysia</taxon>
    </lineage>
</organism>
<dbReference type="OrthoDB" id="6133842at2759"/>
<dbReference type="InterPro" id="IPR004094">
    <property type="entry name" value="Antistasin-like"/>
</dbReference>